<gene>
    <name evidence="2" type="ORF">SETIT_8G144300v2</name>
</gene>
<name>A0A368S9E3_SETIT</name>
<proteinExistence type="predicted"/>
<protein>
    <submittedName>
        <fullName evidence="2">Uncharacterized protein</fullName>
    </submittedName>
</protein>
<reference evidence="2" key="1">
    <citation type="journal article" date="2012" name="Nat. Biotechnol.">
        <title>Reference genome sequence of the model plant Setaria.</title>
        <authorList>
            <person name="Bennetzen J.L."/>
            <person name="Schmutz J."/>
            <person name="Wang H."/>
            <person name="Percifield R."/>
            <person name="Hawkins J."/>
            <person name="Pontaroli A.C."/>
            <person name="Estep M."/>
            <person name="Feng L."/>
            <person name="Vaughn J.N."/>
            <person name="Grimwood J."/>
            <person name="Jenkins J."/>
            <person name="Barry K."/>
            <person name="Lindquist E."/>
            <person name="Hellsten U."/>
            <person name="Deshpande S."/>
            <person name="Wang X."/>
            <person name="Wu X."/>
            <person name="Mitros T."/>
            <person name="Triplett J."/>
            <person name="Yang X."/>
            <person name="Ye C.Y."/>
            <person name="Mauro-Herrera M."/>
            <person name="Wang L."/>
            <person name="Li P."/>
            <person name="Sharma M."/>
            <person name="Sharma R."/>
            <person name="Ronald P.C."/>
            <person name="Panaud O."/>
            <person name="Kellogg E.A."/>
            <person name="Brutnell T.P."/>
            <person name="Doust A.N."/>
            <person name="Tuskan G.A."/>
            <person name="Rokhsar D."/>
            <person name="Devos K.M."/>
        </authorList>
    </citation>
    <scope>NUCLEOTIDE SEQUENCE [LARGE SCALE GENOMIC DNA]</scope>
    <source>
        <strain evidence="2">Yugu1</strain>
    </source>
</reference>
<sequence>MPLTPPLHQHHTTLKSEAAAAVRGRRGAGAGSCGRWLPSSSPHIPWKMTRFRLQGVRHSTPTSGAYKIEDGLVRADCQGFSINQRLQQLALDENSLISQYCPLQFFYLVTTYRF</sequence>
<reference evidence="2" key="2">
    <citation type="submission" date="2015-07" db="EMBL/GenBank/DDBJ databases">
        <authorList>
            <person name="Noorani M."/>
        </authorList>
    </citation>
    <scope>NUCLEOTIDE SEQUENCE</scope>
    <source>
        <strain evidence="2">Yugu1</strain>
    </source>
</reference>
<evidence type="ECO:0000256" key="1">
    <source>
        <dbReference type="SAM" id="MobiDB-lite"/>
    </source>
</evidence>
<feature type="region of interest" description="Disordered" evidence="1">
    <location>
        <begin position="1"/>
        <end position="21"/>
    </location>
</feature>
<evidence type="ECO:0000313" key="2">
    <source>
        <dbReference type="EMBL" id="RCV38460.1"/>
    </source>
</evidence>
<organism evidence="2">
    <name type="scientific">Setaria italica</name>
    <name type="common">Foxtail millet</name>
    <name type="synonym">Panicum italicum</name>
    <dbReference type="NCBI Taxonomy" id="4555"/>
    <lineage>
        <taxon>Eukaryota</taxon>
        <taxon>Viridiplantae</taxon>
        <taxon>Streptophyta</taxon>
        <taxon>Embryophyta</taxon>
        <taxon>Tracheophyta</taxon>
        <taxon>Spermatophyta</taxon>
        <taxon>Magnoliopsida</taxon>
        <taxon>Liliopsida</taxon>
        <taxon>Poales</taxon>
        <taxon>Poaceae</taxon>
        <taxon>PACMAD clade</taxon>
        <taxon>Panicoideae</taxon>
        <taxon>Panicodae</taxon>
        <taxon>Paniceae</taxon>
        <taxon>Cenchrinae</taxon>
        <taxon>Setaria</taxon>
    </lineage>
</organism>
<accession>A0A368S9E3</accession>
<dbReference type="EMBL" id="CM003535">
    <property type="protein sequence ID" value="RCV38460.1"/>
    <property type="molecule type" value="Genomic_DNA"/>
</dbReference>
<dbReference type="AlphaFoldDB" id="A0A368S9E3"/>